<organism evidence="1 2">
    <name type="scientific">Bauhinia variegata</name>
    <name type="common">Purple orchid tree</name>
    <name type="synonym">Phanera variegata</name>
    <dbReference type="NCBI Taxonomy" id="167791"/>
    <lineage>
        <taxon>Eukaryota</taxon>
        <taxon>Viridiplantae</taxon>
        <taxon>Streptophyta</taxon>
        <taxon>Embryophyta</taxon>
        <taxon>Tracheophyta</taxon>
        <taxon>Spermatophyta</taxon>
        <taxon>Magnoliopsida</taxon>
        <taxon>eudicotyledons</taxon>
        <taxon>Gunneridae</taxon>
        <taxon>Pentapetalae</taxon>
        <taxon>rosids</taxon>
        <taxon>fabids</taxon>
        <taxon>Fabales</taxon>
        <taxon>Fabaceae</taxon>
        <taxon>Cercidoideae</taxon>
        <taxon>Cercideae</taxon>
        <taxon>Bauhiniinae</taxon>
        <taxon>Bauhinia</taxon>
    </lineage>
</organism>
<reference evidence="1 2" key="1">
    <citation type="journal article" date="2022" name="DNA Res.">
        <title>Chromosomal-level genome assembly of the orchid tree Bauhinia variegata (Leguminosae; Cercidoideae) supports the allotetraploid origin hypothesis of Bauhinia.</title>
        <authorList>
            <person name="Zhong Y."/>
            <person name="Chen Y."/>
            <person name="Zheng D."/>
            <person name="Pang J."/>
            <person name="Liu Y."/>
            <person name="Luo S."/>
            <person name="Meng S."/>
            <person name="Qian L."/>
            <person name="Wei D."/>
            <person name="Dai S."/>
            <person name="Zhou R."/>
        </authorList>
    </citation>
    <scope>NUCLEOTIDE SEQUENCE [LARGE SCALE GENOMIC DNA]</scope>
    <source>
        <strain evidence="1">BV-YZ2020</strain>
    </source>
</reference>
<name>A0ACB9KKV6_BAUVA</name>
<dbReference type="Proteomes" id="UP000828941">
    <property type="component" value="Chromosome 14"/>
</dbReference>
<sequence length="286" mass="33037">MAIQAQLCSNNLGFPLYSSSDLLIDNGCSGTGGCFISRPKIQQQPQQIEQHLRQEYDQRFWNQNMFDSNYLSSMLNSQSLAAQFENQRQEIDQYIRLQDEKLRIFLLEQRKQQLTTVFQKVESQALYLLRQKDEELTQAAKRKVELEDFLRRLEAENQAWRRVAEENEAMVFSLHNNLEEMKEKAFYCPNNGFMAEDVESCCDQSSNGDRENGEAAGTEENRVGDAEEQSTRKTMMMVCKGCNSRSSCFLFLPCRHLSSCKACEPYLEACPVCREPKKACIETSIF</sequence>
<comment type="caution">
    <text evidence="1">The sequence shown here is derived from an EMBL/GenBank/DDBJ whole genome shotgun (WGS) entry which is preliminary data.</text>
</comment>
<proteinExistence type="predicted"/>
<evidence type="ECO:0000313" key="2">
    <source>
        <dbReference type="Proteomes" id="UP000828941"/>
    </source>
</evidence>
<gene>
    <name evidence="1" type="ORF">L6164_037638</name>
</gene>
<keyword evidence="2" id="KW-1185">Reference proteome</keyword>
<accession>A0ACB9KKV6</accession>
<evidence type="ECO:0000313" key="1">
    <source>
        <dbReference type="EMBL" id="KAI4297770.1"/>
    </source>
</evidence>
<dbReference type="EMBL" id="CM039439">
    <property type="protein sequence ID" value="KAI4297770.1"/>
    <property type="molecule type" value="Genomic_DNA"/>
</dbReference>
<protein>
    <submittedName>
        <fullName evidence="1">Uncharacterized protein</fullName>
    </submittedName>
</protein>